<keyword evidence="3" id="KW-0274">FAD</keyword>
<keyword evidence="4" id="KW-0560">Oxidoreductase</keyword>
<evidence type="ECO:0000313" key="10">
    <source>
        <dbReference type="Proteomes" id="UP000466894"/>
    </source>
</evidence>
<dbReference type="GO" id="GO:0003954">
    <property type="term" value="F:NADH dehydrogenase activity"/>
    <property type="evidence" value="ECO:0007669"/>
    <property type="project" value="InterPro"/>
</dbReference>
<sequence>MASVVIVGSGFTGFECARRLARRLRRKRASDVDVTIISPCDYMLYTPLLPDVAGGVVDARFVTIPLAGTLDGVGKVRGRVDSVDLDRHTLTFTDLERRSSEMSWDRLVLTPGSVTRLFDIPGLATHARGLKSIAEALYLRDHVLEQLELSCVDSDEESARARRTIVVVGASYSGTELTAQLRALADAAAKQMEFDPAAVKFLLLDLAQQVMPEVGEKLGARAMRVLRRRGIDVRLGMTLNEVHADHVVLSDGSRVNTRTVAWVTGVAAAPLIQTLGLPTEKGRLKVQTDLQVPGYPDVFAAGDAAAVPDVTQPGNITPPTAQHAIRQGKVLADNVAASLGYGKKREYKHRNMGLVVDLGPHHAVANPLGVHLTGFPAKFVTRGYHLYAIPRLVNRWAVSLAYLTDLFFPRTLVSMGLSTQSDAEFSTSEGIPLPETD</sequence>
<dbReference type="Proteomes" id="UP000466894">
    <property type="component" value="Chromosome"/>
</dbReference>
<evidence type="ECO:0000256" key="3">
    <source>
        <dbReference type="ARBA" id="ARBA00022827"/>
    </source>
</evidence>
<evidence type="ECO:0000313" key="9">
    <source>
        <dbReference type="Proteomes" id="UP000192374"/>
    </source>
</evidence>
<evidence type="ECO:0000256" key="5">
    <source>
        <dbReference type="ARBA" id="ARBA00023027"/>
    </source>
</evidence>
<dbReference type="SUPFAM" id="SSF51905">
    <property type="entry name" value="FAD/NAD(P)-binding domain"/>
    <property type="match status" value="1"/>
</dbReference>
<reference evidence="7 10" key="2">
    <citation type="journal article" date="2019" name="Emerg. Microbes Infect.">
        <title>Comprehensive subspecies identification of 175 nontuberculous mycobacteria species based on 7547 genomic profiles.</title>
        <authorList>
            <person name="Matsumoto Y."/>
            <person name="Kinjo T."/>
            <person name="Motooka D."/>
            <person name="Nabeya D."/>
            <person name="Jung N."/>
            <person name="Uechi K."/>
            <person name="Horii T."/>
            <person name="Iida T."/>
            <person name="Fujita J."/>
            <person name="Nakamura S."/>
        </authorList>
    </citation>
    <scope>NUCLEOTIDE SEQUENCE [LARGE SCALE GENOMIC DNA]</scope>
    <source>
        <strain evidence="7 10">JCM 16367</strain>
    </source>
</reference>
<evidence type="ECO:0000256" key="4">
    <source>
        <dbReference type="ARBA" id="ARBA00023002"/>
    </source>
</evidence>
<dbReference type="Pfam" id="PF07992">
    <property type="entry name" value="Pyr_redox_2"/>
    <property type="match status" value="1"/>
</dbReference>
<keyword evidence="5" id="KW-0520">NAD</keyword>
<dbReference type="InterPro" id="IPR045024">
    <property type="entry name" value="NDH-2"/>
</dbReference>
<gene>
    <name evidence="8" type="ORF">BST37_18535</name>
    <name evidence="7" type="ORF">MNVI_39840</name>
</gene>
<dbReference type="PRINTS" id="PR00411">
    <property type="entry name" value="PNDRDTASEI"/>
</dbReference>
<evidence type="ECO:0000259" key="6">
    <source>
        <dbReference type="Pfam" id="PF07992"/>
    </source>
</evidence>
<dbReference type="PANTHER" id="PTHR43706">
    <property type="entry name" value="NADH DEHYDROGENASE"/>
    <property type="match status" value="1"/>
</dbReference>
<reference evidence="8 9" key="1">
    <citation type="submission" date="2017-02" db="EMBL/GenBank/DDBJ databases">
        <title>The new phylogeny of genus Mycobacterium.</title>
        <authorList>
            <person name="Tortoli E."/>
            <person name="Trovato A."/>
            <person name="Cirillo D.M."/>
        </authorList>
    </citation>
    <scope>NUCLEOTIDE SEQUENCE [LARGE SCALE GENOMIC DNA]</scope>
    <source>
        <strain evidence="8 9">DSM 45145</strain>
    </source>
</reference>
<keyword evidence="2" id="KW-0285">Flavoprotein</keyword>
<dbReference type="PANTHER" id="PTHR43706:SF45">
    <property type="entry name" value="NADH DEHYDROGENASE-LIKE PROTEIN RV1812C"/>
    <property type="match status" value="1"/>
</dbReference>
<dbReference type="OrthoDB" id="9781621at2"/>
<evidence type="ECO:0000256" key="1">
    <source>
        <dbReference type="ARBA" id="ARBA00005272"/>
    </source>
</evidence>
<dbReference type="InterPro" id="IPR036188">
    <property type="entry name" value="FAD/NAD-bd_sf"/>
</dbReference>
<feature type="domain" description="FAD/NAD(P)-binding" evidence="6">
    <location>
        <begin position="3"/>
        <end position="328"/>
    </location>
</feature>
<keyword evidence="9" id="KW-1185">Reference proteome</keyword>
<accession>A0A7I7PJC3</accession>
<evidence type="ECO:0000256" key="2">
    <source>
        <dbReference type="ARBA" id="ARBA00022630"/>
    </source>
</evidence>
<dbReference type="EMBL" id="AP022583">
    <property type="protein sequence ID" value="BBY08666.1"/>
    <property type="molecule type" value="Genomic_DNA"/>
</dbReference>
<dbReference type="PRINTS" id="PR00368">
    <property type="entry name" value="FADPNR"/>
</dbReference>
<dbReference type="Proteomes" id="UP000192374">
    <property type="component" value="Unassembled WGS sequence"/>
</dbReference>
<evidence type="ECO:0000313" key="8">
    <source>
        <dbReference type="EMBL" id="ORB11685.1"/>
    </source>
</evidence>
<dbReference type="AlphaFoldDB" id="A0A7I7PJC3"/>
<proteinExistence type="inferred from homology"/>
<comment type="similarity">
    <text evidence="1">Belongs to the NADH dehydrogenase family.</text>
</comment>
<dbReference type="RefSeq" id="WP_083089230.1">
    <property type="nucleotide sequence ID" value="NZ_AP022583.1"/>
</dbReference>
<evidence type="ECO:0000313" key="7">
    <source>
        <dbReference type="EMBL" id="BBY08666.1"/>
    </source>
</evidence>
<dbReference type="Gene3D" id="3.50.50.100">
    <property type="match status" value="1"/>
</dbReference>
<name>A0A7I7PJC3_9MYCO</name>
<dbReference type="EMBL" id="MVIC01000045">
    <property type="protein sequence ID" value="ORB11685.1"/>
    <property type="molecule type" value="Genomic_DNA"/>
</dbReference>
<reference evidence="7" key="3">
    <citation type="submission" date="2020-02" db="EMBL/GenBank/DDBJ databases">
        <authorList>
            <person name="Matsumoto Y."/>
            <person name="Motooka D."/>
            <person name="Nakamura S."/>
        </authorList>
    </citation>
    <scope>NUCLEOTIDE SEQUENCE</scope>
    <source>
        <strain evidence="7">JCM 16367</strain>
    </source>
</reference>
<protein>
    <submittedName>
        <fullName evidence="7 8">Dehydrogenase</fullName>
    </submittedName>
</protein>
<organism evidence="7 10">
    <name type="scientific">Mycobacterium noviomagense</name>
    <dbReference type="NCBI Taxonomy" id="459858"/>
    <lineage>
        <taxon>Bacteria</taxon>
        <taxon>Bacillati</taxon>
        <taxon>Actinomycetota</taxon>
        <taxon>Actinomycetes</taxon>
        <taxon>Mycobacteriales</taxon>
        <taxon>Mycobacteriaceae</taxon>
        <taxon>Mycobacterium</taxon>
    </lineage>
</organism>
<dbReference type="KEGG" id="mnv:MNVI_39840"/>
<dbReference type="InterPro" id="IPR023753">
    <property type="entry name" value="FAD/NAD-binding_dom"/>
</dbReference>